<evidence type="ECO:0000256" key="1">
    <source>
        <dbReference type="SAM" id="SignalP"/>
    </source>
</evidence>
<sequence length="251" mass="27101">MIRLKAVFLFLLALATPAGAATCEKLRFDETPFTVCTVDPAAEELRLFLRDKDGRVLGSFSRVKQALEAEGLTLGVAMNAGMYHSDRSPVGLYVEDGVQEMRLVTSAGPGNFGMLPNGVLCLNEGRADVIEARAFRDDGQTCRYATQSGPMLVIDGALHPRFLEDSSTQFIRNGVGVDAKGLVYLAISDAPVRFHLFGRLFRDHLKTPNALFLDGKVSKLYAPDLGRSGFGLPMGPILGTVQPLDEPAAAQ</sequence>
<reference evidence="3" key="2">
    <citation type="submission" date="2020-09" db="EMBL/GenBank/DDBJ databases">
        <authorList>
            <person name="Sun Q."/>
            <person name="Zhou Y."/>
        </authorList>
    </citation>
    <scope>NUCLEOTIDE SEQUENCE</scope>
    <source>
        <strain evidence="3">CGMCC 1.16012</strain>
    </source>
</reference>
<dbReference type="InterPro" id="IPR018711">
    <property type="entry name" value="NAGPA"/>
</dbReference>
<dbReference type="EMBL" id="BMKN01000002">
    <property type="protein sequence ID" value="GGE53518.1"/>
    <property type="molecule type" value="Genomic_DNA"/>
</dbReference>
<evidence type="ECO:0000313" key="4">
    <source>
        <dbReference type="Proteomes" id="UP000606730"/>
    </source>
</evidence>
<evidence type="ECO:0000313" key="3">
    <source>
        <dbReference type="EMBL" id="GGE53518.1"/>
    </source>
</evidence>
<organism evidence="3 4">
    <name type="scientific">Actibacterium pelagium</name>
    <dbReference type="NCBI Taxonomy" id="2029103"/>
    <lineage>
        <taxon>Bacteria</taxon>
        <taxon>Pseudomonadati</taxon>
        <taxon>Pseudomonadota</taxon>
        <taxon>Alphaproteobacteria</taxon>
        <taxon>Rhodobacterales</taxon>
        <taxon>Roseobacteraceae</taxon>
        <taxon>Actibacterium</taxon>
    </lineage>
</organism>
<dbReference type="OrthoDB" id="5515706at2"/>
<name>A0A917AHN7_9RHOB</name>
<dbReference type="Proteomes" id="UP000606730">
    <property type="component" value="Unassembled WGS sequence"/>
</dbReference>
<feature type="chain" id="PRO_5036835707" description="Phosphodiester glycosidase domain-containing protein" evidence="1">
    <location>
        <begin position="21"/>
        <end position="251"/>
    </location>
</feature>
<protein>
    <recommendedName>
        <fullName evidence="2">Phosphodiester glycosidase domain-containing protein</fullName>
    </recommendedName>
</protein>
<keyword evidence="4" id="KW-1185">Reference proteome</keyword>
<evidence type="ECO:0000259" key="2">
    <source>
        <dbReference type="Pfam" id="PF09992"/>
    </source>
</evidence>
<comment type="caution">
    <text evidence="3">The sequence shown here is derived from an EMBL/GenBank/DDBJ whole genome shotgun (WGS) entry which is preliminary data.</text>
</comment>
<gene>
    <name evidence="3" type="ORF">GCM10011517_21550</name>
</gene>
<feature type="signal peptide" evidence="1">
    <location>
        <begin position="1"/>
        <end position="20"/>
    </location>
</feature>
<dbReference type="Pfam" id="PF09992">
    <property type="entry name" value="NAGPA"/>
    <property type="match status" value="1"/>
</dbReference>
<dbReference type="AlphaFoldDB" id="A0A917AHN7"/>
<reference evidence="3" key="1">
    <citation type="journal article" date="2014" name="Int. J. Syst. Evol. Microbiol.">
        <title>Complete genome sequence of Corynebacterium casei LMG S-19264T (=DSM 44701T), isolated from a smear-ripened cheese.</title>
        <authorList>
            <consortium name="US DOE Joint Genome Institute (JGI-PGF)"/>
            <person name="Walter F."/>
            <person name="Albersmeier A."/>
            <person name="Kalinowski J."/>
            <person name="Ruckert C."/>
        </authorList>
    </citation>
    <scope>NUCLEOTIDE SEQUENCE</scope>
    <source>
        <strain evidence="3">CGMCC 1.16012</strain>
    </source>
</reference>
<feature type="domain" description="Phosphodiester glycosidase" evidence="2">
    <location>
        <begin position="76"/>
        <end position="218"/>
    </location>
</feature>
<dbReference type="RefSeq" id="WP_095594085.1">
    <property type="nucleotide sequence ID" value="NZ_BMKN01000002.1"/>
</dbReference>
<accession>A0A917AHN7</accession>
<keyword evidence="1" id="KW-0732">Signal</keyword>
<proteinExistence type="predicted"/>